<feature type="region of interest" description="Disordered" evidence="1">
    <location>
        <begin position="1"/>
        <end position="33"/>
    </location>
</feature>
<comment type="caution">
    <text evidence="2">The sequence shown here is derived from an EMBL/GenBank/DDBJ whole genome shotgun (WGS) entry which is preliminary data.</text>
</comment>
<accession>A0A829GY44</accession>
<organism evidence="2 3">
    <name type="scientific">Lacticaseibacillus paracasei subsp. paracasei Lpp14</name>
    <dbReference type="NCBI Taxonomy" id="1256204"/>
    <lineage>
        <taxon>Bacteria</taxon>
        <taxon>Bacillati</taxon>
        <taxon>Bacillota</taxon>
        <taxon>Bacilli</taxon>
        <taxon>Lactobacillales</taxon>
        <taxon>Lactobacillaceae</taxon>
        <taxon>Lacticaseibacillus</taxon>
    </lineage>
</organism>
<sequence>ETRSPPQKPACKDLDRNGQTRAITVQGRLHSGF</sequence>
<dbReference type="AntiFam" id="ANF00266">
    <property type="entry name" value="DNA repeat translations related to WP_020751851.1"/>
</dbReference>
<dbReference type="EMBL" id="ANJZ01000087">
    <property type="protein sequence ID" value="EPC65778.1"/>
    <property type="molecule type" value="Genomic_DNA"/>
</dbReference>
<evidence type="ECO:0000256" key="1">
    <source>
        <dbReference type="SAM" id="MobiDB-lite"/>
    </source>
</evidence>
<reference evidence="2 3" key="1">
    <citation type="journal article" date="2013" name="PLoS ONE">
        <title>Lactobacillus paracasei comparative genomics: towards species pan-genome definition and exploitation of diversity.</title>
        <authorList>
            <person name="Smokvina T."/>
            <person name="Wels M."/>
            <person name="Polka J."/>
            <person name="Chervaux C."/>
            <person name="Brisse S."/>
            <person name="Boekhorst J."/>
            <person name="van Hylckama Vlieg J.E."/>
            <person name="Siezen R.J."/>
        </authorList>
    </citation>
    <scope>NUCLEOTIDE SEQUENCE [LARGE SCALE GENOMIC DNA]</scope>
    <source>
        <strain evidence="2 3">Lpp14</strain>
    </source>
</reference>
<feature type="non-terminal residue" evidence="2">
    <location>
        <position position="1"/>
    </location>
</feature>
<dbReference type="NCBIfam" id="NF040509">
    <property type="entry name" value="Lacto_palin_RPT"/>
    <property type="match status" value="1"/>
</dbReference>
<evidence type="ECO:0000313" key="3">
    <source>
        <dbReference type="Proteomes" id="UP000014264"/>
    </source>
</evidence>
<proteinExistence type="predicted"/>
<dbReference type="AlphaFoldDB" id="A0A829GY44"/>
<dbReference type="Proteomes" id="UP000014264">
    <property type="component" value="Unassembled WGS sequence"/>
</dbReference>
<name>A0A829GY44_LACPA</name>
<protein>
    <recommendedName>
        <fullName evidence="4">Alpha-galactosidase</fullName>
    </recommendedName>
</protein>
<evidence type="ECO:0008006" key="4">
    <source>
        <dbReference type="Google" id="ProtNLM"/>
    </source>
</evidence>
<evidence type="ECO:0000313" key="2">
    <source>
        <dbReference type="EMBL" id="EPC65778.1"/>
    </source>
</evidence>
<gene>
    <name evidence="2" type="ORF">Lpp14_03216</name>
</gene>